<keyword evidence="3" id="KW-1185">Reference proteome</keyword>
<keyword evidence="1" id="KW-0472">Membrane</keyword>
<dbReference type="InterPro" id="IPR013869">
    <property type="entry name" value="DUF1757"/>
</dbReference>
<name>A0A6A6EHV0_9PEZI</name>
<dbReference type="OrthoDB" id="544298at2759"/>
<dbReference type="AlphaFoldDB" id="A0A6A6EHV0"/>
<dbReference type="PANTHER" id="PTHR38636:SF1">
    <property type="entry name" value="CHLORIDE CHANNEL PROTEIN CLC-D"/>
    <property type="match status" value="1"/>
</dbReference>
<dbReference type="EMBL" id="ML994618">
    <property type="protein sequence ID" value="KAF2190655.1"/>
    <property type="molecule type" value="Genomic_DNA"/>
</dbReference>
<gene>
    <name evidence="2" type="ORF">K469DRAFT_657146</name>
</gene>
<reference evidence="2" key="1">
    <citation type="journal article" date="2020" name="Stud. Mycol.">
        <title>101 Dothideomycetes genomes: a test case for predicting lifestyles and emergence of pathogens.</title>
        <authorList>
            <person name="Haridas S."/>
            <person name="Albert R."/>
            <person name="Binder M."/>
            <person name="Bloem J."/>
            <person name="Labutti K."/>
            <person name="Salamov A."/>
            <person name="Andreopoulos B."/>
            <person name="Baker S."/>
            <person name="Barry K."/>
            <person name="Bills G."/>
            <person name="Bluhm B."/>
            <person name="Cannon C."/>
            <person name="Castanera R."/>
            <person name="Culley D."/>
            <person name="Daum C."/>
            <person name="Ezra D."/>
            <person name="Gonzalez J."/>
            <person name="Henrissat B."/>
            <person name="Kuo A."/>
            <person name="Liang C."/>
            <person name="Lipzen A."/>
            <person name="Lutzoni F."/>
            <person name="Magnuson J."/>
            <person name="Mondo S."/>
            <person name="Nolan M."/>
            <person name="Ohm R."/>
            <person name="Pangilinan J."/>
            <person name="Park H.-J."/>
            <person name="Ramirez L."/>
            <person name="Alfaro M."/>
            <person name="Sun H."/>
            <person name="Tritt A."/>
            <person name="Yoshinaga Y."/>
            <person name="Zwiers L.-H."/>
            <person name="Turgeon B."/>
            <person name="Goodwin S."/>
            <person name="Spatafora J."/>
            <person name="Crous P."/>
            <person name="Grigoriev I."/>
        </authorList>
    </citation>
    <scope>NUCLEOTIDE SEQUENCE</scope>
    <source>
        <strain evidence="2">CBS 207.26</strain>
    </source>
</reference>
<evidence type="ECO:0000256" key="1">
    <source>
        <dbReference type="SAM" id="Phobius"/>
    </source>
</evidence>
<accession>A0A6A6EHV0</accession>
<dbReference type="PANTHER" id="PTHR38636">
    <property type="entry name" value="PROTEIN CBG20488"/>
    <property type="match status" value="1"/>
</dbReference>
<dbReference type="Proteomes" id="UP000800200">
    <property type="component" value="Unassembled WGS sequence"/>
</dbReference>
<evidence type="ECO:0000313" key="3">
    <source>
        <dbReference type="Proteomes" id="UP000800200"/>
    </source>
</evidence>
<dbReference type="Pfam" id="PF08560">
    <property type="entry name" value="DUF1757"/>
    <property type="match status" value="1"/>
</dbReference>
<keyword evidence="1" id="KW-1133">Transmembrane helix</keyword>
<feature type="transmembrane region" description="Helical" evidence="1">
    <location>
        <begin position="20"/>
        <end position="47"/>
    </location>
</feature>
<proteinExistence type="predicted"/>
<organism evidence="2 3">
    <name type="scientific">Zopfia rhizophila CBS 207.26</name>
    <dbReference type="NCBI Taxonomy" id="1314779"/>
    <lineage>
        <taxon>Eukaryota</taxon>
        <taxon>Fungi</taxon>
        <taxon>Dikarya</taxon>
        <taxon>Ascomycota</taxon>
        <taxon>Pezizomycotina</taxon>
        <taxon>Dothideomycetes</taxon>
        <taxon>Dothideomycetes incertae sedis</taxon>
        <taxon>Zopfiaceae</taxon>
        <taxon>Zopfia</taxon>
    </lineage>
</organism>
<keyword evidence="1" id="KW-0812">Transmembrane</keyword>
<protein>
    <submittedName>
        <fullName evidence="2">Uncharacterized protein</fullName>
    </submittedName>
</protein>
<evidence type="ECO:0000313" key="2">
    <source>
        <dbReference type="EMBL" id="KAF2190655.1"/>
    </source>
</evidence>
<sequence length="172" mass="18554">MSSLFPHPAYAEDQTLSHEILYFHVIRAGAATGSLIALATAPSSLLVSRYRQKTPFTRATLLPRLLTHSARGIVLGAIFGGLATWGRMRGKEEIEWQDRAWRLLENKWQVESDWWHLDGAVVGVAAGLVAARRGKIPSGLGKAALGSAGLGMSSGVIGQMGWRFGVKGGKFD</sequence>